<dbReference type="InterPro" id="IPR012543">
    <property type="entry name" value="DUF1694"/>
</dbReference>
<dbReference type="STRING" id="137591.AO080_04755"/>
<dbReference type="PIRSF" id="PIRSF034303">
    <property type="entry name" value="DUF1694"/>
    <property type="match status" value="1"/>
</dbReference>
<dbReference type="eggNOG" id="COG5506">
    <property type="taxonomic scope" value="Bacteria"/>
</dbReference>
<evidence type="ECO:0000313" key="6">
    <source>
        <dbReference type="Proteomes" id="UP000320012"/>
    </source>
</evidence>
<dbReference type="AlphaFoldDB" id="A0A0D1KHP5"/>
<reference evidence="3 6" key="3">
    <citation type="submission" date="2019-07" db="EMBL/GenBank/DDBJ databases">
        <title>Genome sequence of Weissella cibaria GK1.</title>
        <authorList>
            <person name="Choi H.-J."/>
        </authorList>
    </citation>
    <scope>NUCLEOTIDE SEQUENCE [LARGE SCALE GENOMIC DNA]</scope>
    <source>
        <strain evidence="3 6">GK1</strain>
    </source>
</reference>
<dbReference type="EMBL" id="JWHU01000012">
    <property type="protein sequence ID" value="KIU21098.1"/>
    <property type="molecule type" value="Genomic_DNA"/>
</dbReference>
<protein>
    <submittedName>
        <fullName evidence="3">DUF1694 domain-containing protein</fullName>
    </submittedName>
</protein>
<keyword evidence="4" id="KW-1185">Reference proteome</keyword>
<name>A0A0D1KHP5_9LACO</name>
<evidence type="ECO:0000313" key="3">
    <source>
        <dbReference type="EMBL" id="TVV28006.1"/>
    </source>
</evidence>
<reference evidence="2 5" key="2">
    <citation type="submission" date="2017-04" db="EMBL/GenBank/DDBJ databases">
        <title>The genome sequence of Weissella cibaria isolated from wild Drosophila.</title>
        <authorList>
            <person name="Ricks N.J."/>
            <person name="Carroll C."/>
            <person name="Walters A."/>
            <person name="Newell P.D."/>
            <person name="Chaston J.M."/>
        </authorList>
    </citation>
    <scope>NUCLEOTIDE SEQUENCE [LARGE SCALE GENOMIC DNA]</scope>
    <source>
        <strain evidence="2 5">DmW_103</strain>
    </source>
</reference>
<dbReference type="Proteomes" id="UP000320012">
    <property type="component" value="Unassembled WGS sequence"/>
</dbReference>
<dbReference type="EMBL" id="VNHC01000002">
    <property type="protein sequence ID" value="TVV28006.1"/>
    <property type="molecule type" value="Genomic_DNA"/>
</dbReference>
<evidence type="ECO:0000313" key="5">
    <source>
        <dbReference type="Proteomes" id="UP000193588"/>
    </source>
</evidence>
<evidence type="ECO:0000313" key="2">
    <source>
        <dbReference type="EMBL" id="OSP88678.1"/>
    </source>
</evidence>
<evidence type="ECO:0000313" key="4">
    <source>
        <dbReference type="Proteomes" id="UP000032287"/>
    </source>
</evidence>
<dbReference type="Gene3D" id="3.30.1330.30">
    <property type="match status" value="1"/>
</dbReference>
<dbReference type="PATRIC" id="fig|137591.25.peg.827"/>
<dbReference type="InterPro" id="IPR029064">
    <property type="entry name" value="Ribosomal_eL30-like_sf"/>
</dbReference>
<dbReference type="EMBL" id="NDXJ01000016">
    <property type="protein sequence ID" value="OSP88678.1"/>
    <property type="molecule type" value="Genomic_DNA"/>
</dbReference>
<dbReference type="Pfam" id="PF07997">
    <property type="entry name" value="DUF1694"/>
    <property type="match status" value="1"/>
</dbReference>
<evidence type="ECO:0000313" key="1">
    <source>
        <dbReference type="EMBL" id="KIU21098.1"/>
    </source>
</evidence>
<dbReference type="RefSeq" id="WP_010373444.1">
    <property type="nucleotide sequence ID" value="NZ_CP041193.1"/>
</dbReference>
<accession>A0A0D1KHP5</accession>
<dbReference type="KEGG" id="wcb:AO080_04755"/>
<organism evidence="1 4">
    <name type="scientific">Weissella cibaria</name>
    <dbReference type="NCBI Taxonomy" id="137591"/>
    <lineage>
        <taxon>Bacteria</taxon>
        <taxon>Bacillati</taxon>
        <taxon>Bacillota</taxon>
        <taxon>Bacilli</taxon>
        <taxon>Lactobacillales</taxon>
        <taxon>Lactobacillaceae</taxon>
        <taxon>Weissella</taxon>
    </lineage>
</organism>
<sequence>MSDMDPHMQAAVYGTPQINPDERNHYLGTFRERVYAAQTRDTFGQAAYMPTWEAQFKAHPDGTLFLNGHLELDDLSPYMQLASKYSIGFTLKSDDVFDRSDIVAVFAAKEAVNIDQIDIVKLTKAPTVEGESQPAAKKPWYKRLFG</sequence>
<dbReference type="Proteomes" id="UP000032287">
    <property type="component" value="Unassembled WGS sequence"/>
</dbReference>
<reference evidence="1 4" key="1">
    <citation type="journal article" date="2015" name="Microbiology (Mosc.)">
        <title>Genomics of the Weissella cibaria species with an examination of its metabolic traits.</title>
        <authorList>
            <person name="Lynch K.M."/>
            <person name="Lucid A."/>
            <person name="Arendt E.K."/>
            <person name="Sleator R.D."/>
            <person name="Lucey B."/>
            <person name="Coffey A."/>
        </authorList>
    </citation>
    <scope>NUCLEOTIDE SEQUENCE [LARGE SCALE GENOMIC DNA]</scope>
    <source>
        <strain evidence="1 4">MG1</strain>
    </source>
</reference>
<dbReference type="SUPFAM" id="SSF160515">
    <property type="entry name" value="YueI-like"/>
    <property type="match status" value="1"/>
</dbReference>
<dbReference type="OrthoDB" id="95278at2"/>
<comment type="caution">
    <text evidence="1">The sequence shown here is derived from an EMBL/GenBank/DDBJ whole genome shotgun (WGS) entry which is preliminary data.</text>
</comment>
<gene>
    <name evidence="2" type="ORF">B9D04_10050</name>
    <name evidence="3" type="ORF">FO435_09030</name>
    <name evidence="1" type="ORF">QX99_00856</name>
</gene>
<dbReference type="Proteomes" id="UP000193588">
    <property type="component" value="Unassembled WGS sequence"/>
</dbReference>
<proteinExistence type="predicted"/>